<feature type="domain" description="VOC" evidence="1">
    <location>
        <begin position="4"/>
        <end position="120"/>
    </location>
</feature>
<evidence type="ECO:0000259" key="1">
    <source>
        <dbReference type="PROSITE" id="PS51819"/>
    </source>
</evidence>
<protein>
    <submittedName>
        <fullName evidence="3">Glyoxalase</fullName>
    </submittedName>
    <submittedName>
        <fullName evidence="2">VOC family protein</fullName>
    </submittedName>
</protein>
<name>A0A7H4P944_9ENTR</name>
<dbReference type="AlphaFoldDB" id="A0A7H4P944"/>
<reference evidence="3 4" key="1">
    <citation type="submission" date="2018-06" db="EMBL/GenBank/DDBJ databases">
        <authorList>
            <consortium name="Pathogen Informatics"/>
            <person name="Doyle S."/>
        </authorList>
    </citation>
    <scope>NUCLEOTIDE SEQUENCE [LARGE SCALE GENOMIC DNA]</scope>
    <source>
        <strain evidence="3 4">NCTC9149</strain>
    </source>
</reference>
<evidence type="ECO:0000313" key="2">
    <source>
        <dbReference type="EMBL" id="MEM0625423.1"/>
    </source>
</evidence>
<evidence type="ECO:0000313" key="5">
    <source>
        <dbReference type="Proteomes" id="UP001458070"/>
    </source>
</evidence>
<accession>A0A7H4P944</accession>
<dbReference type="EMBL" id="UGMX01000002">
    <property type="protein sequence ID" value="STW08959.1"/>
    <property type="molecule type" value="Genomic_DNA"/>
</dbReference>
<sequence>MNNVINWFEIPVVEMDRAVAFYELVMQVTLRREKMDCIEMAVFPYEDPASGGALAKLDGVKPSDQGCIIYLHTDNLAAALERVNSAGGSCVFGPLELTDDIGTIALFIDSEGNRIGLHQPKNLTH</sequence>
<dbReference type="InterPro" id="IPR029068">
    <property type="entry name" value="Glyas_Bleomycin-R_OHBP_Dase"/>
</dbReference>
<evidence type="ECO:0000313" key="4">
    <source>
        <dbReference type="Proteomes" id="UP000254571"/>
    </source>
</evidence>
<dbReference type="Pfam" id="PF00903">
    <property type="entry name" value="Glyoxalase"/>
    <property type="match status" value="1"/>
</dbReference>
<dbReference type="SUPFAM" id="SSF54593">
    <property type="entry name" value="Glyoxalase/Bleomycin resistance protein/Dihydroxybiphenyl dioxygenase"/>
    <property type="match status" value="1"/>
</dbReference>
<keyword evidence="5" id="KW-1185">Reference proteome</keyword>
<dbReference type="InterPro" id="IPR037523">
    <property type="entry name" value="VOC_core"/>
</dbReference>
<evidence type="ECO:0000313" key="3">
    <source>
        <dbReference type="EMBL" id="STW08959.1"/>
    </source>
</evidence>
<dbReference type="Gene3D" id="3.10.180.10">
    <property type="entry name" value="2,3-Dihydroxybiphenyl 1,2-Dioxygenase, domain 1"/>
    <property type="match status" value="1"/>
</dbReference>
<dbReference type="PROSITE" id="PS51819">
    <property type="entry name" value="VOC"/>
    <property type="match status" value="1"/>
</dbReference>
<organism evidence="3 4">
    <name type="scientific">Klebsiella grimontii</name>
    <dbReference type="NCBI Taxonomy" id="2058152"/>
    <lineage>
        <taxon>Bacteria</taxon>
        <taxon>Pseudomonadati</taxon>
        <taxon>Pseudomonadota</taxon>
        <taxon>Gammaproteobacteria</taxon>
        <taxon>Enterobacterales</taxon>
        <taxon>Enterobacteriaceae</taxon>
        <taxon>Klebsiella/Raoultella group</taxon>
        <taxon>Klebsiella</taxon>
    </lineage>
</organism>
<dbReference type="PANTHER" id="PTHR33993:SF2">
    <property type="entry name" value="VOC DOMAIN-CONTAINING PROTEIN"/>
    <property type="match status" value="1"/>
</dbReference>
<dbReference type="Proteomes" id="UP000254571">
    <property type="component" value="Unassembled WGS sequence"/>
</dbReference>
<dbReference type="PANTHER" id="PTHR33993">
    <property type="entry name" value="GLYOXALASE-RELATED"/>
    <property type="match status" value="1"/>
</dbReference>
<gene>
    <name evidence="2" type="ORF">AAFL32_16200</name>
    <name evidence="3" type="ORF">NCTC9149_05432</name>
</gene>
<proteinExistence type="predicted"/>
<dbReference type="InterPro" id="IPR004360">
    <property type="entry name" value="Glyas_Fos-R_dOase_dom"/>
</dbReference>
<comment type="caution">
    <text evidence="3">The sequence shown here is derived from an EMBL/GenBank/DDBJ whole genome shotgun (WGS) entry which is preliminary data.</text>
</comment>
<reference evidence="2 5" key="2">
    <citation type="submission" date="2024-04" db="EMBL/GenBank/DDBJ databases">
        <title>Draft genome assemblies of urinary isolates.</title>
        <authorList>
            <person name="Appleberry H."/>
            <person name="Kula A."/>
            <person name="Wolfe A.J."/>
            <person name="Putonti C."/>
        </authorList>
    </citation>
    <scope>NUCLEOTIDE SEQUENCE [LARGE SCALE GENOMIC DNA]</scope>
    <source>
        <strain evidence="2 5">UMB12529</strain>
    </source>
</reference>
<dbReference type="CDD" id="cd07247">
    <property type="entry name" value="SgaA_N_like"/>
    <property type="match status" value="1"/>
</dbReference>
<dbReference type="Proteomes" id="UP001458070">
    <property type="component" value="Unassembled WGS sequence"/>
</dbReference>
<dbReference type="RefSeq" id="WP_098066539.1">
    <property type="nucleotide sequence ID" value="NZ_CABGKG010000002.1"/>
</dbReference>
<dbReference type="EMBL" id="JBCGEM010000012">
    <property type="protein sequence ID" value="MEM0625423.1"/>
    <property type="molecule type" value="Genomic_DNA"/>
</dbReference>
<dbReference type="InterPro" id="IPR052164">
    <property type="entry name" value="Anthracycline_SecMetBiosynth"/>
</dbReference>